<sequence>MPIKPPVTELPINVAQQGFYEGFTKDVTITGKLAVGALIFWAIAFPAHAASVLQAVNGMILATFSYWYVYAMAFFMLLCFGLALAPVSGKLRLGLDDDRPEFSNFSWFSMMFGAGIGIGMLTFATAEPMYHFASNPATIMGLTEGGAANNVRDAYIWSFTHWGFAAWAAYAVVGLSLAYFCYRRSLPLTIRSALTPLFGKMLSGPLGHVVDVVAVVATVLGVAQTLGFGVEQFIAGLARIGVGDWLYATGPDGETSSSTLAIILALVVIMGASTLSALSGVGKGIKWLSNLNMGLSFFLLAFFLIFGSTFFGLTALFVGMFDYVLSIPGTLFTVWTRDGAEVGDALANWQGGWTIFYWAWWIAFAPFVGLFLARISKGRTVREYVLGAMIIPSVMCFVWFALVGGTAIDLELSGVAGGAISGADQSDQLFAMLAVMLDDGLALLMSIIVVVLLLTYLVTSADSAVLIINTINAAGDEGPKARMHILFWGAALALVVGGLILAGGLGAIRTAMVIGALPFSFVMVLMGLALIKAIYRDSLRLRHGLPTTHAAVVAAE</sequence>
<dbReference type="InterPro" id="IPR000060">
    <property type="entry name" value="BCCT_transptr"/>
</dbReference>
<dbReference type="AlphaFoldDB" id="A0A1H4DZA3"/>
<keyword evidence="7 8" id="KW-0472">Membrane</keyword>
<dbReference type="Pfam" id="PF02028">
    <property type="entry name" value="BCCT"/>
    <property type="match status" value="1"/>
</dbReference>
<keyword evidence="5 8" id="KW-0812">Transmembrane</keyword>
<feature type="transmembrane region" description="Helical" evidence="8">
    <location>
        <begin position="260"/>
        <end position="281"/>
    </location>
</feature>
<feature type="transmembrane region" description="Helical" evidence="8">
    <location>
        <begin position="385"/>
        <end position="408"/>
    </location>
</feature>
<dbReference type="PANTHER" id="PTHR30047:SF7">
    <property type="entry name" value="HIGH-AFFINITY CHOLINE TRANSPORT PROTEIN"/>
    <property type="match status" value="1"/>
</dbReference>
<comment type="similarity">
    <text evidence="2">Belongs to the BCCT transporter (TC 2.A.15) family.</text>
</comment>
<evidence type="ECO:0000256" key="6">
    <source>
        <dbReference type="ARBA" id="ARBA00022989"/>
    </source>
</evidence>
<feature type="transmembrane region" description="Helical" evidence="8">
    <location>
        <begin position="105"/>
        <end position="126"/>
    </location>
</feature>
<evidence type="ECO:0000256" key="1">
    <source>
        <dbReference type="ARBA" id="ARBA00004651"/>
    </source>
</evidence>
<feature type="transmembrane region" description="Helical" evidence="8">
    <location>
        <begin position="514"/>
        <end position="535"/>
    </location>
</feature>
<feature type="transmembrane region" description="Helical" evidence="8">
    <location>
        <begin position="440"/>
        <end position="459"/>
    </location>
</feature>
<feature type="transmembrane region" description="Helical" evidence="8">
    <location>
        <begin position="485"/>
        <end position="508"/>
    </location>
</feature>
<feature type="transmembrane region" description="Helical" evidence="8">
    <location>
        <begin position="33"/>
        <end position="53"/>
    </location>
</feature>
<name>A0A1H4DZA3_9RHOB</name>
<evidence type="ECO:0000256" key="8">
    <source>
        <dbReference type="SAM" id="Phobius"/>
    </source>
</evidence>
<comment type="subcellular location">
    <subcellularLocation>
        <location evidence="1">Cell membrane</location>
        <topology evidence="1">Multi-pass membrane protein</topology>
    </subcellularLocation>
</comment>
<evidence type="ECO:0000256" key="4">
    <source>
        <dbReference type="ARBA" id="ARBA00022475"/>
    </source>
</evidence>
<accession>A0A1H4DZA3</accession>
<dbReference type="GO" id="GO:0005886">
    <property type="term" value="C:plasma membrane"/>
    <property type="evidence" value="ECO:0007669"/>
    <property type="project" value="UniProtKB-SubCell"/>
</dbReference>
<dbReference type="GO" id="GO:0022857">
    <property type="term" value="F:transmembrane transporter activity"/>
    <property type="evidence" value="ECO:0007669"/>
    <property type="project" value="InterPro"/>
</dbReference>
<feature type="transmembrane region" description="Helical" evidence="8">
    <location>
        <begin position="162"/>
        <end position="182"/>
    </location>
</feature>
<feature type="transmembrane region" description="Helical" evidence="8">
    <location>
        <begin position="355"/>
        <end position="373"/>
    </location>
</feature>
<protein>
    <submittedName>
        <fullName evidence="9">Choline/carnitine/betaine transport</fullName>
    </submittedName>
</protein>
<evidence type="ECO:0000313" key="9">
    <source>
        <dbReference type="EMBL" id="SEA78113.1"/>
    </source>
</evidence>
<keyword evidence="10" id="KW-1185">Reference proteome</keyword>
<evidence type="ECO:0000256" key="2">
    <source>
        <dbReference type="ARBA" id="ARBA00005658"/>
    </source>
</evidence>
<dbReference type="RefSeq" id="WP_093254907.1">
    <property type="nucleotide sequence ID" value="NZ_FNQM01000011.1"/>
</dbReference>
<keyword evidence="3" id="KW-0813">Transport</keyword>
<feature type="transmembrane region" description="Helical" evidence="8">
    <location>
        <begin position="65"/>
        <end position="85"/>
    </location>
</feature>
<evidence type="ECO:0000256" key="3">
    <source>
        <dbReference type="ARBA" id="ARBA00022448"/>
    </source>
</evidence>
<evidence type="ECO:0000313" key="10">
    <source>
        <dbReference type="Proteomes" id="UP000198703"/>
    </source>
</evidence>
<feature type="transmembrane region" description="Helical" evidence="8">
    <location>
        <begin position="202"/>
        <end position="223"/>
    </location>
</feature>
<evidence type="ECO:0000256" key="5">
    <source>
        <dbReference type="ARBA" id="ARBA00022692"/>
    </source>
</evidence>
<dbReference type="InterPro" id="IPR018093">
    <property type="entry name" value="BCCT_CS"/>
</dbReference>
<keyword evidence="6 8" id="KW-1133">Transmembrane helix</keyword>
<dbReference type="PANTHER" id="PTHR30047">
    <property type="entry name" value="HIGH-AFFINITY CHOLINE TRANSPORT PROTEIN-RELATED"/>
    <property type="match status" value="1"/>
</dbReference>
<organism evidence="9 10">
    <name type="scientific">Rubrimonas cliftonensis</name>
    <dbReference type="NCBI Taxonomy" id="89524"/>
    <lineage>
        <taxon>Bacteria</taxon>
        <taxon>Pseudomonadati</taxon>
        <taxon>Pseudomonadota</taxon>
        <taxon>Alphaproteobacteria</taxon>
        <taxon>Rhodobacterales</taxon>
        <taxon>Paracoccaceae</taxon>
        <taxon>Rubrimonas</taxon>
    </lineage>
</organism>
<dbReference type="PROSITE" id="PS01303">
    <property type="entry name" value="BCCT"/>
    <property type="match status" value="1"/>
</dbReference>
<evidence type="ECO:0000256" key="7">
    <source>
        <dbReference type="ARBA" id="ARBA00023136"/>
    </source>
</evidence>
<dbReference type="EMBL" id="FNQM01000011">
    <property type="protein sequence ID" value="SEA78113.1"/>
    <property type="molecule type" value="Genomic_DNA"/>
</dbReference>
<proteinExistence type="inferred from homology"/>
<gene>
    <name evidence="9" type="ORF">SAMN05444370_111131</name>
</gene>
<reference evidence="9 10" key="1">
    <citation type="submission" date="2016-10" db="EMBL/GenBank/DDBJ databases">
        <authorList>
            <person name="de Groot N.N."/>
        </authorList>
    </citation>
    <scope>NUCLEOTIDE SEQUENCE [LARGE SCALE GENOMIC DNA]</scope>
    <source>
        <strain evidence="9 10">DSM 15345</strain>
    </source>
</reference>
<keyword evidence="4" id="KW-1003">Cell membrane</keyword>
<feature type="transmembrane region" description="Helical" evidence="8">
    <location>
        <begin position="293"/>
        <end position="321"/>
    </location>
</feature>
<dbReference type="Proteomes" id="UP000198703">
    <property type="component" value="Unassembled WGS sequence"/>
</dbReference>
<dbReference type="OrthoDB" id="9775735at2"/>